<dbReference type="Proteomes" id="UP000590868">
    <property type="component" value="Unassembled WGS sequence"/>
</dbReference>
<dbReference type="GO" id="GO:0046982">
    <property type="term" value="F:protein heterodimerization activity"/>
    <property type="evidence" value="ECO:0007669"/>
    <property type="project" value="InterPro"/>
</dbReference>
<dbReference type="Pfam" id="PF16211">
    <property type="entry name" value="Histone_H2A_C"/>
    <property type="match status" value="1"/>
</dbReference>
<evidence type="ECO:0000256" key="7">
    <source>
        <dbReference type="ARBA" id="ARBA00022553"/>
    </source>
</evidence>
<evidence type="ECO:0000256" key="2">
    <source>
        <dbReference type="ARBA" id="ARBA00004123"/>
    </source>
</evidence>
<keyword evidence="8" id="KW-0832">Ubl conjugation</keyword>
<keyword evidence="17" id="KW-1185">Reference proteome</keyword>
<dbReference type="OrthoDB" id="1104503at2759"/>
<comment type="caution">
    <text evidence="16">The sequence shown here is derived from an EMBL/GenBank/DDBJ whole genome shotgun (WGS) entry which is preliminary data.</text>
</comment>
<keyword evidence="9" id="KW-0007">Acetylation</keyword>
<dbReference type="GO" id="GO:0005634">
    <property type="term" value="C:nucleus"/>
    <property type="evidence" value="ECO:0007669"/>
    <property type="project" value="UniProtKB-SubCell"/>
</dbReference>
<comment type="similarity">
    <text evidence="4 13">Belongs to the histone H2A family.</text>
</comment>
<keyword evidence="11 13" id="KW-0539">Nucleus</keyword>
<feature type="domain" description="Histone H2A C-terminal" evidence="15">
    <location>
        <begin position="85"/>
        <end position="112"/>
    </location>
</feature>
<feature type="domain" description="Core Histone H2A/H2B/H3" evidence="14">
    <location>
        <begin position="9"/>
        <end position="80"/>
    </location>
</feature>
<evidence type="ECO:0000256" key="10">
    <source>
        <dbReference type="ARBA" id="ARBA00023125"/>
    </source>
</evidence>
<dbReference type="InterPro" id="IPR032454">
    <property type="entry name" value="Histone_H2A_C"/>
</dbReference>
<evidence type="ECO:0000256" key="12">
    <source>
        <dbReference type="ARBA" id="ARBA00023269"/>
    </source>
</evidence>
<evidence type="ECO:0000256" key="9">
    <source>
        <dbReference type="ARBA" id="ARBA00022990"/>
    </source>
</evidence>
<evidence type="ECO:0000256" key="5">
    <source>
        <dbReference type="ARBA" id="ARBA00022454"/>
    </source>
</evidence>
<dbReference type="GO" id="GO:0000786">
    <property type="term" value="C:nucleosome"/>
    <property type="evidence" value="ECO:0007669"/>
    <property type="project" value="UniProtKB-KW"/>
</dbReference>
<proteinExistence type="inferred from homology"/>
<reference evidence="16 17" key="1">
    <citation type="submission" date="2019-09" db="EMBL/GenBank/DDBJ databases">
        <title>Bird 10,000 Genomes (B10K) Project - Family phase.</title>
        <authorList>
            <person name="Zhang G."/>
        </authorList>
    </citation>
    <scope>NUCLEOTIDE SEQUENCE [LARGE SCALE GENOMIC DNA]</scope>
    <source>
        <strain evidence="16">B10K-DU-001-55</strain>
        <tissue evidence="16">Muscle</tissue>
    </source>
</reference>
<dbReference type="InterPro" id="IPR009072">
    <property type="entry name" value="Histone-fold"/>
</dbReference>
<dbReference type="InterPro" id="IPR002119">
    <property type="entry name" value="Histone_H2A"/>
</dbReference>
<evidence type="ECO:0000256" key="13">
    <source>
        <dbReference type="RuleBase" id="RU003767"/>
    </source>
</evidence>
<comment type="subcellular location">
    <subcellularLocation>
        <location evidence="3">Chromosome</location>
    </subcellularLocation>
    <subcellularLocation>
        <location evidence="2 13">Nucleus</location>
    </subcellularLocation>
</comment>
<evidence type="ECO:0000256" key="11">
    <source>
        <dbReference type="ARBA" id="ARBA00023242"/>
    </source>
</evidence>
<comment type="subunit">
    <text evidence="13">The nucleosome is a histone octamer containing two molecules each of H2A, H2B, H3 and H4 assembled in one H3-H4 heterotetramer and two H2A-H2B heterodimers. The octamer wraps approximately 147 bp of DNA.</text>
</comment>
<protein>
    <recommendedName>
        <fullName evidence="13">Histone H2A</fullName>
    </recommendedName>
</protein>
<keyword evidence="10 13" id="KW-0238">DNA-binding</keyword>
<dbReference type="GO" id="GO:0003677">
    <property type="term" value="F:DNA binding"/>
    <property type="evidence" value="ECO:0007669"/>
    <property type="project" value="UniProtKB-KW"/>
</dbReference>
<evidence type="ECO:0000256" key="4">
    <source>
        <dbReference type="ARBA" id="ARBA00010691"/>
    </source>
</evidence>
<dbReference type="EMBL" id="VXBZ01002178">
    <property type="protein sequence ID" value="NXP45546.1"/>
    <property type="molecule type" value="Genomic_DNA"/>
</dbReference>
<dbReference type="PRINTS" id="PR00620">
    <property type="entry name" value="HISTONEH2A"/>
</dbReference>
<keyword evidence="12 13" id="KW-0544">Nucleosome core</keyword>
<dbReference type="SUPFAM" id="SSF47113">
    <property type="entry name" value="Histone-fold"/>
    <property type="match status" value="1"/>
</dbReference>
<dbReference type="PANTHER" id="PTHR23430">
    <property type="entry name" value="HISTONE H2A"/>
    <property type="match status" value="1"/>
</dbReference>
<comment type="function">
    <text evidence="1">Core component of nucleosome. Nucleosomes wrap and compact DNA into chromatin, limiting DNA accessibility to the cellular machineries which require DNA as a template. Histones thereby play a central role in transcription regulation, DNA repair, DNA replication and chromosomal stability. DNA accessibility is regulated via a complex set of post-translational modifications of histones, also called histone code, and nucleosome remodeling.</text>
</comment>
<dbReference type="AlphaFoldDB" id="A0A7L2AEU1"/>
<keyword evidence="6" id="KW-1017">Isopeptide bond</keyword>
<dbReference type="Pfam" id="PF00125">
    <property type="entry name" value="Histone"/>
    <property type="match status" value="1"/>
</dbReference>
<dbReference type="SMART" id="SM00414">
    <property type="entry name" value="H2A"/>
    <property type="match status" value="1"/>
</dbReference>
<dbReference type="InterPro" id="IPR007125">
    <property type="entry name" value="H2A/H2B/H3"/>
</dbReference>
<dbReference type="GO" id="GO:0030527">
    <property type="term" value="F:structural constituent of chromatin"/>
    <property type="evidence" value="ECO:0007669"/>
    <property type="project" value="InterPro"/>
</dbReference>
<evidence type="ECO:0000313" key="17">
    <source>
        <dbReference type="Proteomes" id="UP000590868"/>
    </source>
</evidence>
<evidence type="ECO:0000259" key="15">
    <source>
        <dbReference type="Pfam" id="PF16211"/>
    </source>
</evidence>
<evidence type="ECO:0000256" key="1">
    <source>
        <dbReference type="ARBA" id="ARBA00002001"/>
    </source>
</evidence>
<dbReference type="CDD" id="cd00074">
    <property type="entry name" value="HFD_H2A"/>
    <property type="match status" value="1"/>
</dbReference>
<keyword evidence="5 13" id="KW-0158">Chromosome</keyword>
<accession>A0A7L2AEU1</accession>
<gene>
    <name evidence="16" type="primary">H2a1</name>
    <name evidence="16" type="ORF">HELFUL_R08802</name>
</gene>
<organism evidence="16 17">
    <name type="scientific">Heliornis fulica</name>
    <name type="common">sungrebe</name>
    <dbReference type="NCBI Taxonomy" id="54369"/>
    <lineage>
        <taxon>Eukaryota</taxon>
        <taxon>Metazoa</taxon>
        <taxon>Chordata</taxon>
        <taxon>Craniata</taxon>
        <taxon>Vertebrata</taxon>
        <taxon>Euteleostomi</taxon>
        <taxon>Archelosauria</taxon>
        <taxon>Archosauria</taxon>
        <taxon>Dinosauria</taxon>
        <taxon>Saurischia</taxon>
        <taxon>Theropoda</taxon>
        <taxon>Coelurosauria</taxon>
        <taxon>Aves</taxon>
        <taxon>Neognathae</taxon>
        <taxon>Neoaves</taxon>
        <taxon>Gruiformes</taxon>
        <taxon>Heliornithidae</taxon>
        <taxon>Heliornis</taxon>
    </lineage>
</organism>
<feature type="non-terminal residue" evidence="16">
    <location>
        <position position="121"/>
    </location>
</feature>
<keyword evidence="7" id="KW-0597">Phosphoprotein</keyword>
<dbReference type="Gene3D" id="1.10.20.10">
    <property type="entry name" value="Histone, subunit A"/>
    <property type="match status" value="1"/>
</dbReference>
<evidence type="ECO:0000256" key="8">
    <source>
        <dbReference type="ARBA" id="ARBA00022843"/>
    </source>
</evidence>
<evidence type="ECO:0000256" key="3">
    <source>
        <dbReference type="ARBA" id="ARBA00004286"/>
    </source>
</evidence>
<sequence>LDLHKKKTKSAKAGQQFSMGCVFRLLKRGISADRVSPGAAIYLAAVLEYMSKEILELAGNATWENKKARILLRHIQLAVRNDDQLNKFFSCVTIAQGEELPNVLPELVPKKTVLLKPPQES</sequence>
<dbReference type="FunFam" id="1.10.20.10:FF:000103">
    <property type="entry name" value="Histone H2A type 1"/>
    <property type="match status" value="1"/>
</dbReference>
<evidence type="ECO:0000256" key="6">
    <source>
        <dbReference type="ARBA" id="ARBA00022499"/>
    </source>
</evidence>
<name>A0A7L2AEU1_9GRUI</name>
<feature type="non-terminal residue" evidence="16">
    <location>
        <position position="1"/>
    </location>
</feature>
<evidence type="ECO:0000313" key="16">
    <source>
        <dbReference type="EMBL" id="NXP45546.1"/>
    </source>
</evidence>
<evidence type="ECO:0000259" key="14">
    <source>
        <dbReference type="Pfam" id="PF00125"/>
    </source>
</evidence>